<evidence type="ECO:0000313" key="1">
    <source>
        <dbReference type="EMBL" id="GFT28562.1"/>
    </source>
</evidence>
<dbReference type="OrthoDB" id="10552966at2759"/>
<reference evidence="1" key="1">
    <citation type="submission" date="2020-08" db="EMBL/GenBank/DDBJ databases">
        <title>Multicomponent nature underlies the extraordinary mechanical properties of spider dragline silk.</title>
        <authorList>
            <person name="Kono N."/>
            <person name="Nakamura H."/>
            <person name="Mori M."/>
            <person name="Yoshida Y."/>
            <person name="Ohtoshi R."/>
            <person name="Malay A.D."/>
            <person name="Moran D.A.P."/>
            <person name="Tomita M."/>
            <person name="Numata K."/>
            <person name="Arakawa K."/>
        </authorList>
    </citation>
    <scope>NUCLEOTIDE SEQUENCE</scope>
</reference>
<organism evidence="1 2">
    <name type="scientific">Nephila pilipes</name>
    <name type="common">Giant wood spider</name>
    <name type="synonym">Nephila maculata</name>
    <dbReference type="NCBI Taxonomy" id="299642"/>
    <lineage>
        <taxon>Eukaryota</taxon>
        <taxon>Metazoa</taxon>
        <taxon>Ecdysozoa</taxon>
        <taxon>Arthropoda</taxon>
        <taxon>Chelicerata</taxon>
        <taxon>Arachnida</taxon>
        <taxon>Araneae</taxon>
        <taxon>Araneomorphae</taxon>
        <taxon>Entelegynae</taxon>
        <taxon>Araneoidea</taxon>
        <taxon>Nephilidae</taxon>
        <taxon>Nephila</taxon>
    </lineage>
</organism>
<sequence length="96" mass="11116">MNDVYYTIENIAEIGSDGHWWCHWSMMESPHKNFPFLCSGSSIRIEKREGERKGIDICATIEIWNLMEDTANGVGTLFSAILFMTPFRIYQSPHNQ</sequence>
<protein>
    <submittedName>
        <fullName evidence="1">Uncharacterized protein</fullName>
    </submittedName>
</protein>
<keyword evidence="2" id="KW-1185">Reference proteome</keyword>
<dbReference type="EMBL" id="BMAW01060886">
    <property type="protein sequence ID" value="GFT28562.1"/>
    <property type="molecule type" value="Genomic_DNA"/>
</dbReference>
<dbReference type="Proteomes" id="UP000887013">
    <property type="component" value="Unassembled WGS sequence"/>
</dbReference>
<proteinExistence type="predicted"/>
<name>A0A8X6NQ35_NEPPI</name>
<dbReference type="AlphaFoldDB" id="A0A8X6NQ35"/>
<gene>
    <name evidence="1" type="ORF">NPIL_689341</name>
</gene>
<accession>A0A8X6NQ35</accession>
<evidence type="ECO:0000313" key="2">
    <source>
        <dbReference type="Proteomes" id="UP000887013"/>
    </source>
</evidence>
<comment type="caution">
    <text evidence="1">The sequence shown here is derived from an EMBL/GenBank/DDBJ whole genome shotgun (WGS) entry which is preliminary data.</text>
</comment>